<comment type="caution">
    <text evidence="3">The sequence shown here is derived from an EMBL/GenBank/DDBJ whole genome shotgun (WGS) entry which is preliminary data.</text>
</comment>
<evidence type="ECO:0000259" key="2">
    <source>
        <dbReference type="Pfam" id="PF04892"/>
    </source>
</evidence>
<keyword evidence="1" id="KW-0812">Transmembrane</keyword>
<protein>
    <recommendedName>
        <fullName evidence="2">VanZ-like domain-containing protein</fullName>
    </recommendedName>
</protein>
<organism evidence="3 4">
    <name type="scientific">Flagellimonas ochracea</name>
    <dbReference type="NCBI Taxonomy" id="2696472"/>
    <lineage>
        <taxon>Bacteria</taxon>
        <taxon>Pseudomonadati</taxon>
        <taxon>Bacteroidota</taxon>
        <taxon>Flavobacteriia</taxon>
        <taxon>Flavobacteriales</taxon>
        <taxon>Flavobacteriaceae</taxon>
        <taxon>Flagellimonas</taxon>
    </lineage>
</organism>
<reference evidence="3" key="1">
    <citation type="submission" date="2020-01" db="EMBL/GenBank/DDBJ databases">
        <title>Muricauda ochracea sp. nov., isolated from a tidal flat of Garorim bay in Korea.</title>
        <authorList>
            <person name="Kim D."/>
            <person name="Yoo Y."/>
            <person name="Kim J.-J."/>
        </authorList>
    </citation>
    <scope>NUCLEOTIDE SEQUENCE</scope>
    <source>
        <strain evidence="3">JGD-17</strain>
    </source>
</reference>
<feature type="transmembrane region" description="Helical" evidence="1">
    <location>
        <begin position="107"/>
        <end position="125"/>
    </location>
</feature>
<evidence type="ECO:0000313" key="4">
    <source>
        <dbReference type="Proteomes" id="UP000667650"/>
    </source>
</evidence>
<evidence type="ECO:0000256" key="1">
    <source>
        <dbReference type="SAM" id="Phobius"/>
    </source>
</evidence>
<feature type="transmembrane region" description="Helical" evidence="1">
    <location>
        <begin position="44"/>
        <end position="61"/>
    </location>
</feature>
<feature type="domain" description="VanZ-like" evidence="2">
    <location>
        <begin position="38"/>
        <end position="123"/>
    </location>
</feature>
<feature type="transmembrane region" description="Helical" evidence="1">
    <location>
        <begin position="73"/>
        <end position="95"/>
    </location>
</feature>
<dbReference type="Proteomes" id="UP000667650">
    <property type="component" value="Unassembled WGS sequence"/>
</dbReference>
<dbReference type="RefSeq" id="WP_166524210.1">
    <property type="nucleotide sequence ID" value="NZ_JAAABI010000004.1"/>
</dbReference>
<dbReference type="InterPro" id="IPR006976">
    <property type="entry name" value="VanZ-like"/>
</dbReference>
<dbReference type="PANTHER" id="PTHR28008">
    <property type="entry name" value="DOMAIN PROTEIN, PUTATIVE (AFU_ORTHOLOGUE AFUA_3G10980)-RELATED"/>
    <property type="match status" value="1"/>
</dbReference>
<dbReference type="AlphaFoldDB" id="A0A964WYQ0"/>
<keyword evidence="4" id="KW-1185">Reference proteome</keyword>
<dbReference type="EMBL" id="JAAABI010000004">
    <property type="protein sequence ID" value="NAY92799.1"/>
    <property type="molecule type" value="Genomic_DNA"/>
</dbReference>
<evidence type="ECO:0000313" key="3">
    <source>
        <dbReference type="EMBL" id="NAY92799.1"/>
    </source>
</evidence>
<proteinExistence type="predicted"/>
<name>A0A964WYQ0_9FLAO</name>
<keyword evidence="1" id="KW-1133">Transmembrane helix</keyword>
<dbReference type="Pfam" id="PF04892">
    <property type="entry name" value="VanZ"/>
    <property type="match status" value="1"/>
</dbReference>
<feature type="transmembrane region" description="Helical" evidence="1">
    <location>
        <begin position="5"/>
        <end position="24"/>
    </location>
</feature>
<keyword evidence="1" id="KW-0472">Membrane</keyword>
<gene>
    <name evidence="3" type="ORF">GTQ34_12815</name>
</gene>
<sequence>MLKNYVFTILFVSWVLLITALSLFSFSGMELDAGKLDIPYADKLTHLIFYMVFAILGCLFIRERTQGNWSRSVTMKYVVIMAIVYGILIEVLQYTITEDRMAEMGDVLANAIGAIAGIGFIRWYFSKERPLKWKI</sequence>
<dbReference type="PANTHER" id="PTHR28008:SF1">
    <property type="entry name" value="DOMAIN PROTEIN, PUTATIVE (AFU_ORTHOLOGUE AFUA_3G10980)-RELATED"/>
    <property type="match status" value="1"/>
</dbReference>
<dbReference type="NCBIfam" id="NF037970">
    <property type="entry name" value="vanZ_1"/>
    <property type="match status" value="1"/>
</dbReference>
<accession>A0A964WYQ0</accession>